<evidence type="ECO:0000313" key="2">
    <source>
        <dbReference type="EMBL" id="KAJ5376818.1"/>
    </source>
</evidence>
<evidence type="ECO:0000256" key="1">
    <source>
        <dbReference type="SAM" id="MobiDB-lite"/>
    </source>
</evidence>
<dbReference type="EMBL" id="JAPZBU010000012">
    <property type="protein sequence ID" value="KAJ5376818.1"/>
    <property type="molecule type" value="Genomic_DNA"/>
</dbReference>
<comment type="caution">
    <text evidence="2">The sequence shown here is derived from an EMBL/GenBank/DDBJ whole genome shotgun (WGS) entry which is preliminary data.</text>
</comment>
<reference evidence="2" key="2">
    <citation type="journal article" date="2023" name="IMA Fungus">
        <title>Comparative genomic study of the Penicillium genus elucidates a diverse pangenome and 15 lateral gene transfer events.</title>
        <authorList>
            <person name="Petersen C."/>
            <person name="Sorensen T."/>
            <person name="Nielsen M.R."/>
            <person name="Sondergaard T.E."/>
            <person name="Sorensen J.L."/>
            <person name="Fitzpatrick D.A."/>
            <person name="Frisvad J.C."/>
            <person name="Nielsen K.L."/>
        </authorList>
    </citation>
    <scope>NUCLEOTIDE SEQUENCE</scope>
    <source>
        <strain evidence="2">IBT 29677</strain>
    </source>
</reference>
<dbReference type="GeneID" id="81377321"/>
<sequence length="281" mass="32063">MSDIPSPEMNSTCHCPEEYDSDSSYPFHFDAGSIAPEDSLSQVGHRPQSPSRGGIFDHCSLTRLPEYIWFTDETRLEFLSWWKFQTILGKDGDRKVWDTKRRRADIWLEYYRVADIYTGKPMMMCKFCYATLDHPATTNPGNKGPSGTSAMRRHYDSPTCWAKFYQNEEDCGRDEDGDEVFPKPHLARTATEVAGLTPALLALHNPRREFNIRRCPEGDDDLLDLMEYVSLCPAGTPIQWPTAKELERYCQEKDRELEEAGEKVPEEGTGSWKALGPTACD</sequence>
<feature type="compositionally biased region" description="Basic and acidic residues" evidence="1">
    <location>
        <begin position="254"/>
        <end position="266"/>
    </location>
</feature>
<keyword evidence="3" id="KW-1185">Reference proteome</keyword>
<reference evidence="2" key="1">
    <citation type="submission" date="2022-12" db="EMBL/GenBank/DDBJ databases">
        <authorList>
            <person name="Petersen C."/>
        </authorList>
    </citation>
    <scope>NUCLEOTIDE SEQUENCE</scope>
    <source>
        <strain evidence="2">IBT 29677</strain>
    </source>
</reference>
<gene>
    <name evidence="2" type="ORF">N7509_013704</name>
</gene>
<accession>A0A9W9SDW3</accession>
<dbReference type="RefSeq" id="XP_056481848.1">
    <property type="nucleotide sequence ID" value="XM_056638341.1"/>
</dbReference>
<protein>
    <submittedName>
        <fullName evidence="2">Uncharacterized protein</fullName>
    </submittedName>
</protein>
<feature type="region of interest" description="Disordered" evidence="1">
    <location>
        <begin position="254"/>
        <end position="281"/>
    </location>
</feature>
<dbReference type="AlphaFoldDB" id="A0A9W9SDW3"/>
<dbReference type="Proteomes" id="UP001147747">
    <property type="component" value="Unassembled WGS sequence"/>
</dbReference>
<name>A0A9W9SDW3_9EURO</name>
<proteinExistence type="predicted"/>
<evidence type="ECO:0000313" key="3">
    <source>
        <dbReference type="Proteomes" id="UP001147747"/>
    </source>
</evidence>
<organism evidence="2 3">
    <name type="scientific">Penicillium cosmopolitanum</name>
    <dbReference type="NCBI Taxonomy" id="1131564"/>
    <lineage>
        <taxon>Eukaryota</taxon>
        <taxon>Fungi</taxon>
        <taxon>Dikarya</taxon>
        <taxon>Ascomycota</taxon>
        <taxon>Pezizomycotina</taxon>
        <taxon>Eurotiomycetes</taxon>
        <taxon>Eurotiomycetidae</taxon>
        <taxon>Eurotiales</taxon>
        <taxon>Aspergillaceae</taxon>
        <taxon>Penicillium</taxon>
    </lineage>
</organism>